<evidence type="ECO:0000256" key="10">
    <source>
        <dbReference type="ARBA" id="ARBA00049244"/>
    </source>
</evidence>
<dbReference type="SMART" id="SM00382">
    <property type="entry name" value="AAA"/>
    <property type="match status" value="1"/>
</dbReference>
<dbReference type="CDD" id="cd18137">
    <property type="entry name" value="HLD_clamp_pol_III_gamma_tau"/>
    <property type="match status" value="1"/>
</dbReference>
<evidence type="ECO:0000313" key="14">
    <source>
        <dbReference type="EMBL" id="NBG94953.1"/>
    </source>
</evidence>
<dbReference type="CDD" id="cd00009">
    <property type="entry name" value="AAA"/>
    <property type="match status" value="1"/>
</dbReference>
<dbReference type="Pfam" id="PF22608">
    <property type="entry name" value="DNAX_ATPase_lid"/>
    <property type="match status" value="1"/>
</dbReference>
<keyword evidence="8 11" id="KW-0067">ATP-binding</keyword>
<dbReference type="RefSeq" id="WP_160586998.1">
    <property type="nucleotide sequence ID" value="NZ_BMHN01000001.1"/>
</dbReference>
<dbReference type="Gene3D" id="1.20.272.10">
    <property type="match status" value="1"/>
</dbReference>
<dbReference type="Pfam" id="PF12169">
    <property type="entry name" value="DNA_pol3_gamma3"/>
    <property type="match status" value="1"/>
</dbReference>
<evidence type="ECO:0000259" key="13">
    <source>
        <dbReference type="SMART" id="SM00382"/>
    </source>
</evidence>
<dbReference type="Gene3D" id="1.10.8.60">
    <property type="match status" value="1"/>
</dbReference>
<dbReference type="Proteomes" id="UP000470384">
    <property type="component" value="Unassembled WGS sequence"/>
</dbReference>
<keyword evidence="6 11" id="KW-0547">Nucleotide-binding</keyword>
<comment type="subunit">
    <text evidence="11">DNA polymerase III contains a core (composed of alpha, epsilon and theta chains) that associates with a tau subunit. This core dimerizes to form the POLIII' complex. PolIII' associates with the gamma complex (composed of gamma, delta, delta', psi and chi chains) and with the beta chain to form the complete DNA polymerase III complex.</text>
</comment>
<evidence type="ECO:0000256" key="12">
    <source>
        <dbReference type="SAM" id="MobiDB-lite"/>
    </source>
</evidence>
<evidence type="ECO:0000256" key="6">
    <source>
        <dbReference type="ARBA" id="ARBA00022741"/>
    </source>
</evidence>
<feature type="region of interest" description="Disordered" evidence="12">
    <location>
        <begin position="426"/>
        <end position="496"/>
    </location>
</feature>
<organism evidence="14 15">
    <name type="scientific">Pyruvatibacter mobilis</name>
    <dbReference type="NCBI Taxonomy" id="1712261"/>
    <lineage>
        <taxon>Bacteria</taxon>
        <taxon>Pseudomonadati</taxon>
        <taxon>Pseudomonadota</taxon>
        <taxon>Alphaproteobacteria</taxon>
        <taxon>Hyphomicrobiales</taxon>
        <taxon>Parvibaculaceae</taxon>
        <taxon>Pyruvatibacter</taxon>
    </lineage>
</organism>
<dbReference type="InterPro" id="IPR022107">
    <property type="entry name" value="DNA_pol_III_gamma/tau_C"/>
</dbReference>
<feature type="compositionally biased region" description="Acidic residues" evidence="12">
    <location>
        <begin position="635"/>
        <end position="645"/>
    </location>
</feature>
<dbReference type="Gene3D" id="3.40.50.300">
    <property type="entry name" value="P-loop containing nucleotide triphosphate hydrolases"/>
    <property type="match status" value="1"/>
</dbReference>
<evidence type="ECO:0000256" key="9">
    <source>
        <dbReference type="ARBA" id="ARBA00022932"/>
    </source>
</evidence>
<keyword evidence="5" id="KW-0479">Metal-binding</keyword>
<evidence type="ECO:0000256" key="8">
    <source>
        <dbReference type="ARBA" id="ARBA00022840"/>
    </source>
</evidence>
<keyword evidence="2 11" id="KW-0808">Transferase</keyword>
<keyword evidence="3 11" id="KW-0548">Nucleotidyltransferase</keyword>
<feature type="region of interest" description="Disordered" evidence="12">
    <location>
        <begin position="623"/>
        <end position="656"/>
    </location>
</feature>
<comment type="catalytic activity">
    <reaction evidence="10 11">
        <text>DNA(n) + a 2'-deoxyribonucleoside 5'-triphosphate = DNA(n+1) + diphosphate</text>
        <dbReference type="Rhea" id="RHEA:22508"/>
        <dbReference type="Rhea" id="RHEA-COMP:17339"/>
        <dbReference type="Rhea" id="RHEA-COMP:17340"/>
        <dbReference type="ChEBI" id="CHEBI:33019"/>
        <dbReference type="ChEBI" id="CHEBI:61560"/>
        <dbReference type="ChEBI" id="CHEBI:173112"/>
        <dbReference type="EC" id="2.7.7.7"/>
    </reaction>
</comment>
<feature type="domain" description="AAA+ ATPase" evidence="13">
    <location>
        <begin position="75"/>
        <end position="221"/>
    </location>
</feature>
<dbReference type="SUPFAM" id="SSF52540">
    <property type="entry name" value="P-loop containing nucleoside triphosphate hydrolases"/>
    <property type="match status" value="1"/>
</dbReference>
<dbReference type="InterPro" id="IPR008921">
    <property type="entry name" value="DNA_pol3_clamp-load_cplx_C"/>
</dbReference>
<dbReference type="Pfam" id="PF13177">
    <property type="entry name" value="DNA_pol3_delta2"/>
    <property type="match status" value="1"/>
</dbReference>
<keyword evidence="7" id="KW-0862">Zinc</keyword>
<evidence type="ECO:0000256" key="3">
    <source>
        <dbReference type="ARBA" id="ARBA00022695"/>
    </source>
</evidence>
<keyword evidence="15" id="KW-1185">Reference proteome</keyword>
<comment type="function">
    <text evidence="11">DNA polymerase III is a complex, multichain enzyme responsible for most of the replicative synthesis in bacteria. This DNA polymerase also exhibits 3' to 5' exonuclease activity.</text>
</comment>
<evidence type="ECO:0000256" key="5">
    <source>
        <dbReference type="ARBA" id="ARBA00022723"/>
    </source>
</evidence>
<evidence type="ECO:0000256" key="11">
    <source>
        <dbReference type="RuleBase" id="RU364063"/>
    </source>
</evidence>
<dbReference type="PANTHER" id="PTHR11669">
    <property type="entry name" value="REPLICATION FACTOR C / DNA POLYMERASE III GAMMA-TAU SUBUNIT"/>
    <property type="match status" value="1"/>
</dbReference>
<protein>
    <recommendedName>
        <fullName evidence="11">DNA polymerase III subunit gamma/tau</fullName>
        <ecNumber evidence="11">2.7.7.7</ecNumber>
    </recommendedName>
</protein>
<name>A0A845Q8J6_9HYPH</name>
<gene>
    <name evidence="11" type="primary">dnaX</name>
    <name evidence="14" type="ORF">GTQ45_04335</name>
</gene>
<dbReference type="InterPro" id="IPR027417">
    <property type="entry name" value="P-loop_NTPase"/>
</dbReference>
<dbReference type="GO" id="GO:0046872">
    <property type="term" value="F:metal ion binding"/>
    <property type="evidence" value="ECO:0007669"/>
    <property type="project" value="UniProtKB-KW"/>
</dbReference>
<dbReference type="FunFam" id="1.10.8.60:FF:000013">
    <property type="entry name" value="DNA polymerase III subunit gamma/tau"/>
    <property type="match status" value="1"/>
</dbReference>
<keyword evidence="9 11" id="KW-0239">DNA-directed DNA polymerase</keyword>
<dbReference type="InterPro" id="IPR003593">
    <property type="entry name" value="AAA+_ATPase"/>
</dbReference>
<evidence type="ECO:0000256" key="7">
    <source>
        <dbReference type="ARBA" id="ARBA00022833"/>
    </source>
</evidence>
<dbReference type="GO" id="GO:0003677">
    <property type="term" value="F:DNA binding"/>
    <property type="evidence" value="ECO:0007669"/>
    <property type="project" value="InterPro"/>
</dbReference>
<dbReference type="AlphaFoldDB" id="A0A845Q8J6"/>
<sequence length="656" mass="69347">MTPPSDTAHEADEPNLGMTSDDAGFDLMGGSADAPAQPAEYQVLARKYRPQTFDDLVGQEAMVRTLRNAFATGRIAHAFILTGVRGIGKTTTARILARALNYEAEGVEGPTIDMPGPGVHCPSIMESRHQDVLEMDAASRTGIDDIREIIESVRYAPTSARYKVYIIDEVHMLSKAAFNGLLKTLEEPPAHVKFIFATTEIRKVPVTVLSRCQRFDLRRLDADAMSQHLSNIAGKEGVSIDDGALALIGRAAEGSVRDGLSLLDQAIAHTGDGTANGEAVSADSVRAMLGLADRGRVFDLYEHVMKGDVAAALSELTAQYQDGADPAVVISDMAELTHWLTRLKLVESAADDKTVSDMDRTRGLEMVAKLPVKTLARTWQMLLKGLAEVERAPWPLAAAEMVLVRLAYAADLPSPDEVIKKLQAMPAPSGAPRGGGGPGGGGSAAAMQGTAGGMPQSPVRMAPAAPSSGPSMSAGSSTSGAAGGGPQAAQQTAPSARLQLQRFEDVVAMAEQKRDVMLQHALENDVQLVNFAPGRIELAVVKGNGDIIQELSRKLSAWTNERWFISQARKDVTPAQPTIGDTKRAAREAELAAIRQEPLVKAALEAFPGAEILEIRDLGADAAAGAAAAPAPPDDTGEEDGDDYGGGDLPTTEDFI</sequence>
<proteinExistence type="inferred from homology"/>
<feature type="compositionally biased region" description="Low complexity" evidence="12">
    <location>
        <begin position="487"/>
        <end position="496"/>
    </location>
</feature>
<evidence type="ECO:0000256" key="4">
    <source>
        <dbReference type="ARBA" id="ARBA00022705"/>
    </source>
</evidence>
<dbReference type="Pfam" id="PF12362">
    <property type="entry name" value="DUF3646"/>
    <property type="match status" value="1"/>
</dbReference>
<evidence type="ECO:0000256" key="1">
    <source>
        <dbReference type="ARBA" id="ARBA00006360"/>
    </source>
</evidence>
<keyword evidence="4 11" id="KW-0235">DNA replication</keyword>
<feature type="region of interest" description="Disordered" evidence="12">
    <location>
        <begin position="1"/>
        <end position="25"/>
    </location>
</feature>
<evidence type="ECO:0000313" key="15">
    <source>
        <dbReference type="Proteomes" id="UP000470384"/>
    </source>
</evidence>
<accession>A0A845Q8J6</accession>
<dbReference type="InterPro" id="IPR050238">
    <property type="entry name" value="DNA_Rep/Repair_Clamp_Loader"/>
</dbReference>
<dbReference type="EC" id="2.7.7.7" evidence="11"/>
<dbReference type="GO" id="GO:0009360">
    <property type="term" value="C:DNA polymerase III complex"/>
    <property type="evidence" value="ECO:0007669"/>
    <property type="project" value="InterPro"/>
</dbReference>
<dbReference type="InterPro" id="IPR012763">
    <property type="entry name" value="DNA_pol_III_sug/sutau_N"/>
</dbReference>
<comment type="similarity">
    <text evidence="1 11">Belongs to the DnaX/STICHEL family.</text>
</comment>
<dbReference type="GeneID" id="300655867"/>
<feature type="compositionally biased region" description="Low complexity" evidence="12">
    <location>
        <begin position="444"/>
        <end position="480"/>
    </location>
</feature>
<dbReference type="GO" id="GO:0005524">
    <property type="term" value="F:ATP binding"/>
    <property type="evidence" value="ECO:0007669"/>
    <property type="project" value="UniProtKB-KW"/>
</dbReference>
<dbReference type="NCBIfam" id="NF006585">
    <property type="entry name" value="PRK09111.1"/>
    <property type="match status" value="1"/>
</dbReference>
<dbReference type="OrthoDB" id="9810148at2"/>
<dbReference type="InterPro" id="IPR045085">
    <property type="entry name" value="HLD_clamp_pol_III_gamma_tau"/>
</dbReference>
<dbReference type="SUPFAM" id="SSF48019">
    <property type="entry name" value="post-AAA+ oligomerization domain-like"/>
    <property type="match status" value="1"/>
</dbReference>
<reference evidence="14 15" key="1">
    <citation type="journal article" date="2016" name="Int. J. Syst. Evol. Microbiol.">
        <title>Pyruvatibacter mobilis gen. nov., sp. nov., a marine bacterium from the culture broth of Picochlorum sp. 122.</title>
        <authorList>
            <person name="Wang G."/>
            <person name="Tang M."/>
            <person name="Wu H."/>
            <person name="Dai S."/>
            <person name="Li T."/>
            <person name="Chen C."/>
            <person name="He H."/>
            <person name="Fan J."/>
            <person name="Xiang W."/>
            <person name="Li X."/>
        </authorList>
    </citation>
    <scope>NUCLEOTIDE SEQUENCE [LARGE SCALE GENOMIC DNA]</scope>
    <source>
        <strain evidence="14 15">GYP-11</strain>
    </source>
</reference>
<dbReference type="FunFam" id="1.20.272.10:FF:000003">
    <property type="entry name" value="DNA polymerase III subunit gamma/tau"/>
    <property type="match status" value="1"/>
</dbReference>
<dbReference type="GO" id="GO:0003887">
    <property type="term" value="F:DNA-directed DNA polymerase activity"/>
    <property type="evidence" value="ECO:0007669"/>
    <property type="project" value="UniProtKB-KW"/>
</dbReference>
<dbReference type="NCBIfam" id="TIGR02397">
    <property type="entry name" value="dnaX_nterm"/>
    <property type="match status" value="1"/>
</dbReference>
<dbReference type="GO" id="GO:0006261">
    <property type="term" value="P:DNA-templated DNA replication"/>
    <property type="evidence" value="ECO:0007669"/>
    <property type="project" value="TreeGrafter"/>
</dbReference>
<dbReference type="PANTHER" id="PTHR11669:SF0">
    <property type="entry name" value="PROTEIN STICHEL-LIKE 2"/>
    <property type="match status" value="1"/>
</dbReference>
<dbReference type="FunFam" id="3.40.50.300:FF:000014">
    <property type="entry name" value="DNA polymerase III subunit gamma/tau"/>
    <property type="match status" value="1"/>
</dbReference>
<feature type="compositionally biased region" description="Gly residues" evidence="12">
    <location>
        <begin position="432"/>
        <end position="443"/>
    </location>
</feature>
<dbReference type="EMBL" id="WXYQ01000004">
    <property type="protein sequence ID" value="NBG94953.1"/>
    <property type="molecule type" value="Genomic_DNA"/>
</dbReference>
<evidence type="ECO:0000256" key="2">
    <source>
        <dbReference type="ARBA" id="ARBA00022679"/>
    </source>
</evidence>
<dbReference type="InterPro" id="IPR022754">
    <property type="entry name" value="DNA_pol_III_gamma-3"/>
</dbReference>
<comment type="caution">
    <text evidence="14">The sequence shown here is derived from an EMBL/GenBank/DDBJ whole genome shotgun (WGS) entry which is preliminary data.</text>
</comment>